<sequence length="300" mass="33985">MQLVRRNSGAAEMAELTVATMNTMNFHPLFSSPDADVVLASKGATLYYRLHSYTLKSASGFFRTMFSMPPKNYDSPQNGTIYLEEDEDTLDAVFRMISGLPFSPIESYDLIDSMLDAVEKYEMTGVLSIIRILVMTPALLNQPFRLYPIACRFGWETEAQHASTQTLAHNLHDQELRPALLKLSTDALLKLIDLHHARREGLRQRLNDPPFVSGGIATCAACHHPIDYHTWRELKYKIILEMDSRPLGDTVLDPGLSNWPEAQACWQAKCPDATCSRFLYDKTETVRVIRECVEQLPKTI</sequence>
<proteinExistence type="predicted"/>
<evidence type="ECO:0000313" key="2">
    <source>
        <dbReference type="EMBL" id="KAK7472955.1"/>
    </source>
</evidence>
<dbReference type="Gene3D" id="3.30.710.10">
    <property type="entry name" value="Potassium Channel Kv1.1, Chain A"/>
    <property type="match status" value="1"/>
</dbReference>
<dbReference type="PROSITE" id="PS50097">
    <property type="entry name" value="BTB"/>
    <property type="match status" value="1"/>
</dbReference>
<dbReference type="InterPro" id="IPR011333">
    <property type="entry name" value="SKP1/BTB/POZ_sf"/>
</dbReference>
<dbReference type="Proteomes" id="UP001498398">
    <property type="component" value="Unassembled WGS sequence"/>
</dbReference>
<name>A0ABR1K961_9AGAR</name>
<comment type="caution">
    <text evidence="2">The sequence shown here is derived from an EMBL/GenBank/DDBJ whole genome shotgun (WGS) entry which is preliminary data.</text>
</comment>
<dbReference type="InterPro" id="IPR000210">
    <property type="entry name" value="BTB/POZ_dom"/>
</dbReference>
<protein>
    <recommendedName>
        <fullName evidence="1">BTB domain-containing protein</fullName>
    </recommendedName>
</protein>
<accession>A0ABR1K961</accession>
<dbReference type="EMBL" id="JBANRG010000001">
    <property type="protein sequence ID" value="KAK7472955.1"/>
    <property type="molecule type" value="Genomic_DNA"/>
</dbReference>
<keyword evidence="3" id="KW-1185">Reference proteome</keyword>
<gene>
    <name evidence="2" type="ORF">VKT23_001059</name>
</gene>
<evidence type="ECO:0000259" key="1">
    <source>
        <dbReference type="PROSITE" id="PS50097"/>
    </source>
</evidence>
<reference evidence="2 3" key="1">
    <citation type="submission" date="2024-01" db="EMBL/GenBank/DDBJ databases">
        <title>A draft genome for the cacao thread blight pathogen Marasmiellus scandens.</title>
        <authorList>
            <person name="Baruah I.K."/>
            <person name="Leung J."/>
            <person name="Bukari Y."/>
            <person name="Amoako-Attah I."/>
            <person name="Meinhardt L.W."/>
            <person name="Bailey B.A."/>
            <person name="Cohen S.P."/>
        </authorList>
    </citation>
    <scope>NUCLEOTIDE SEQUENCE [LARGE SCALE GENOMIC DNA]</scope>
    <source>
        <strain evidence="2 3">GH-19</strain>
    </source>
</reference>
<feature type="domain" description="BTB" evidence="1">
    <location>
        <begin position="35"/>
        <end position="97"/>
    </location>
</feature>
<organism evidence="2 3">
    <name type="scientific">Marasmiellus scandens</name>
    <dbReference type="NCBI Taxonomy" id="2682957"/>
    <lineage>
        <taxon>Eukaryota</taxon>
        <taxon>Fungi</taxon>
        <taxon>Dikarya</taxon>
        <taxon>Basidiomycota</taxon>
        <taxon>Agaricomycotina</taxon>
        <taxon>Agaricomycetes</taxon>
        <taxon>Agaricomycetidae</taxon>
        <taxon>Agaricales</taxon>
        <taxon>Marasmiineae</taxon>
        <taxon>Omphalotaceae</taxon>
        <taxon>Marasmiellus</taxon>
    </lineage>
</organism>
<evidence type="ECO:0000313" key="3">
    <source>
        <dbReference type="Proteomes" id="UP001498398"/>
    </source>
</evidence>